<dbReference type="EMBL" id="JAUHHV010000002">
    <property type="protein sequence ID" value="KAK1432226.1"/>
    <property type="molecule type" value="Genomic_DNA"/>
</dbReference>
<dbReference type="AlphaFoldDB" id="A0AAD8P510"/>
<gene>
    <name evidence="1" type="ORF">QVD17_09120</name>
</gene>
<evidence type="ECO:0008006" key="3">
    <source>
        <dbReference type="Google" id="ProtNLM"/>
    </source>
</evidence>
<evidence type="ECO:0000313" key="1">
    <source>
        <dbReference type="EMBL" id="KAK1432226.1"/>
    </source>
</evidence>
<organism evidence="1 2">
    <name type="scientific">Tagetes erecta</name>
    <name type="common">African marigold</name>
    <dbReference type="NCBI Taxonomy" id="13708"/>
    <lineage>
        <taxon>Eukaryota</taxon>
        <taxon>Viridiplantae</taxon>
        <taxon>Streptophyta</taxon>
        <taxon>Embryophyta</taxon>
        <taxon>Tracheophyta</taxon>
        <taxon>Spermatophyta</taxon>
        <taxon>Magnoliopsida</taxon>
        <taxon>eudicotyledons</taxon>
        <taxon>Gunneridae</taxon>
        <taxon>Pentapetalae</taxon>
        <taxon>asterids</taxon>
        <taxon>campanulids</taxon>
        <taxon>Asterales</taxon>
        <taxon>Asteraceae</taxon>
        <taxon>Asteroideae</taxon>
        <taxon>Heliantheae alliance</taxon>
        <taxon>Tageteae</taxon>
        <taxon>Tagetes</taxon>
    </lineage>
</organism>
<dbReference type="Proteomes" id="UP001229421">
    <property type="component" value="Unassembled WGS sequence"/>
</dbReference>
<name>A0AAD8P510_TARER</name>
<accession>A0AAD8P510</accession>
<proteinExistence type="predicted"/>
<sequence>MNVKHCPLINVLAVNSCSTIFMYVEGFMGVQKSRAEIANFLIGTIQTIGPSSVLPVVTDNAANCKAVGKETRKVPKWEKSMRGWTTWLGKSKIL</sequence>
<evidence type="ECO:0000313" key="2">
    <source>
        <dbReference type="Proteomes" id="UP001229421"/>
    </source>
</evidence>
<keyword evidence="2" id="KW-1185">Reference proteome</keyword>
<reference evidence="1" key="1">
    <citation type="journal article" date="2023" name="bioRxiv">
        <title>Improved chromosome-level genome assembly for marigold (Tagetes erecta).</title>
        <authorList>
            <person name="Jiang F."/>
            <person name="Yuan L."/>
            <person name="Wang S."/>
            <person name="Wang H."/>
            <person name="Xu D."/>
            <person name="Wang A."/>
            <person name="Fan W."/>
        </authorList>
    </citation>
    <scope>NUCLEOTIDE SEQUENCE</scope>
    <source>
        <strain evidence="1">WSJ</strain>
        <tissue evidence="1">Leaf</tissue>
    </source>
</reference>
<protein>
    <recommendedName>
        <fullName evidence="3">DUF659 domain-containing protein</fullName>
    </recommendedName>
</protein>
<comment type="caution">
    <text evidence="1">The sequence shown here is derived from an EMBL/GenBank/DDBJ whole genome shotgun (WGS) entry which is preliminary data.</text>
</comment>